<protein>
    <submittedName>
        <fullName evidence="2">Uncharacterized protein</fullName>
    </submittedName>
</protein>
<evidence type="ECO:0000313" key="2">
    <source>
        <dbReference type="EMBL" id="GKV03071.1"/>
    </source>
</evidence>
<sequence>MAMGSVQQQGRRWQGQERGAAAGAQAARAGAWCSSRGAGMVGGRAEQGRACEG</sequence>
<reference evidence="2 3" key="1">
    <citation type="journal article" date="2021" name="Commun. Biol.">
        <title>The genome of Shorea leprosula (Dipterocarpaceae) highlights the ecological relevance of drought in aseasonal tropical rainforests.</title>
        <authorList>
            <person name="Ng K.K.S."/>
            <person name="Kobayashi M.J."/>
            <person name="Fawcett J.A."/>
            <person name="Hatakeyama M."/>
            <person name="Paape T."/>
            <person name="Ng C.H."/>
            <person name="Ang C.C."/>
            <person name="Tnah L.H."/>
            <person name="Lee C.T."/>
            <person name="Nishiyama T."/>
            <person name="Sese J."/>
            <person name="O'Brien M.J."/>
            <person name="Copetti D."/>
            <person name="Mohd Noor M.I."/>
            <person name="Ong R.C."/>
            <person name="Putra M."/>
            <person name="Sireger I.Z."/>
            <person name="Indrioko S."/>
            <person name="Kosugi Y."/>
            <person name="Izuno A."/>
            <person name="Isagi Y."/>
            <person name="Lee S.L."/>
            <person name="Shimizu K.K."/>
        </authorList>
    </citation>
    <scope>NUCLEOTIDE SEQUENCE [LARGE SCALE GENOMIC DNA]</scope>
    <source>
        <strain evidence="2">214</strain>
    </source>
</reference>
<accession>A0AAV5ITD5</accession>
<gene>
    <name evidence="2" type="ORF">SLEP1_g15439</name>
</gene>
<dbReference type="Proteomes" id="UP001054252">
    <property type="component" value="Unassembled WGS sequence"/>
</dbReference>
<dbReference type="AlphaFoldDB" id="A0AAV5ITD5"/>
<evidence type="ECO:0000256" key="1">
    <source>
        <dbReference type="SAM" id="MobiDB-lite"/>
    </source>
</evidence>
<feature type="region of interest" description="Disordered" evidence="1">
    <location>
        <begin position="1"/>
        <end position="53"/>
    </location>
</feature>
<evidence type="ECO:0000313" key="3">
    <source>
        <dbReference type="Proteomes" id="UP001054252"/>
    </source>
</evidence>
<dbReference type="EMBL" id="BPVZ01000020">
    <property type="protein sequence ID" value="GKV03071.1"/>
    <property type="molecule type" value="Genomic_DNA"/>
</dbReference>
<name>A0AAV5ITD5_9ROSI</name>
<keyword evidence="3" id="KW-1185">Reference proteome</keyword>
<proteinExistence type="predicted"/>
<comment type="caution">
    <text evidence="2">The sequence shown here is derived from an EMBL/GenBank/DDBJ whole genome shotgun (WGS) entry which is preliminary data.</text>
</comment>
<feature type="compositionally biased region" description="Low complexity" evidence="1">
    <location>
        <begin position="7"/>
        <end position="31"/>
    </location>
</feature>
<organism evidence="2 3">
    <name type="scientific">Rubroshorea leprosula</name>
    <dbReference type="NCBI Taxonomy" id="152421"/>
    <lineage>
        <taxon>Eukaryota</taxon>
        <taxon>Viridiplantae</taxon>
        <taxon>Streptophyta</taxon>
        <taxon>Embryophyta</taxon>
        <taxon>Tracheophyta</taxon>
        <taxon>Spermatophyta</taxon>
        <taxon>Magnoliopsida</taxon>
        <taxon>eudicotyledons</taxon>
        <taxon>Gunneridae</taxon>
        <taxon>Pentapetalae</taxon>
        <taxon>rosids</taxon>
        <taxon>malvids</taxon>
        <taxon>Malvales</taxon>
        <taxon>Dipterocarpaceae</taxon>
        <taxon>Rubroshorea</taxon>
    </lineage>
</organism>